<comment type="subcellular location">
    <subcellularLocation>
        <location evidence="1">Membrane</location>
        <topology evidence="1">Multi-pass membrane protein</topology>
    </subcellularLocation>
</comment>
<feature type="region of interest" description="Disordered" evidence="5">
    <location>
        <begin position="1"/>
        <end position="86"/>
    </location>
</feature>
<dbReference type="PANTHER" id="PTHR10037">
    <property type="entry name" value="VOLTAGE-GATED CATION CHANNEL CALCIUM AND SODIUM"/>
    <property type="match status" value="1"/>
</dbReference>
<sequence length="518" mass="58780">MRGAASSQRRAAARKQRAKEATSRRPKGDALSRSDHSTVRKKSEPLSRSFSSDPSSNFSNNPSNISSVSSCRDDDGEDSSPVSQKSVIGRTVDKYPKLQPLHQRYLHIEPKIRRARDIAGGIVNDDRVQIFIIALIVINGIMLGIATFDFVTDDPAMENRFEIVDEVLLGIFTVELALQFIFHGMALFNDGWLVFDFIIIAVSYGLSSFTIVRAFRIFRALRLLTRVEVMKNLVSALLSVIPGMASIALLLSLVFYIFAVMFTSLFKDLWRDGDGPLEFNYFGTIWDSLFTCFQFMTLDDWNPIVREVMTERSWAWLPFITFIIFSGFIIVNLLIAVICDAVSMLQDLEKEKLTGGFYQGESDEDDDDDSFPNEIDDQMMKANSKRRALLNTISEMNSMRSLDSQAAQRRNNMEGGDDEHHHGGSTDDPKKMIQKSLGRNTKLLMAIGQAESQRLLLDIQNTERREIGEKVDVLDDQIQELFRLQRSGTKSIEKILKRLQHMSDPSDNDQFHDNIRSN</sequence>
<dbReference type="Gene3D" id="1.10.287.70">
    <property type="match status" value="1"/>
</dbReference>
<dbReference type="GO" id="GO:0005248">
    <property type="term" value="F:voltage-gated sodium channel activity"/>
    <property type="evidence" value="ECO:0007669"/>
    <property type="project" value="TreeGrafter"/>
</dbReference>
<reference evidence="8" key="1">
    <citation type="submission" date="2021-01" db="EMBL/GenBank/DDBJ databases">
        <authorList>
            <person name="Corre E."/>
            <person name="Pelletier E."/>
            <person name="Niang G."/>
            <person name="Scheremetjew M."/>
            <person name="Finn R."/>
            <person name="Kale V."/>
            <person name="Holt S."/>
            <person name="Cochrane G."/>
            <person name="Meng A."/>
            <person name="Brown T."/>
            <person name="Cohen L."/>
        </authorList>
    </citation>
    <scope>NUCLEOTIDE SEQUENCE</scope>
    <source>
        <strain evidence="8">GSO104</strain>
    </source>
</reference>
<feature type="transmembrane region" description="Helical" evidence="6">
    <location>
        <begin position="192"/>
        <end position="212"/>
    </location>
</feature>
<evidence type="ECO:0000256" key="2">
    <source>
        <dbReference type="ARBA" id="ARBA00022692"/>
    </source>
</evidence>
<dbReference type="InterPro" id="IPR043203">
    <property type="entry name" value="VGCC_Ca_Na"/>
</dbReference>
<evidence type="ECO:0000256" key="3">
    <source>
        <dbReference type="ARBA" id="ARBA00022989"/>
    </source>
</evidence>
<dbReference type="Gene3D" id="1.20.120.350">
    <property type="entry name" value="Voltage-gated potassium channels. Chain C"/>
    <property type="match status" value="1"/>
</dbReference>
<keyword evidence="4 6" id="KW-0472">Membrane</keyword>
<feature type="domain" description="Ion transport" evidence="7">
    <location>
        <begin position="129"/>
        <end position="347"/>
    </location>
</feature>
<dbReference type="Pfam" id="PF00520">
    <property type="entry name" value="Ion_trans"/>
    <property type="match status" value="1"/>
</dbReference>
<dbReference type="InterPro" id="IPR005821">
    <property type="entry name" value="Ion_trans_dom"/>
</dbReference>
<dbReference type="PANTHER" id="PTHR10037:SF62">
    <property type="entry name" value="SODIUM CHANNEL PROTEIN 60E"/>
    <property type="match status" value="1"/>
</dbReference>
<dbReference type="AlphaFoldDB" id="A0A7S4VK10"/>
<evidence type="ECO:0000313" key="8">
    <source>
        <dbReference type="EMBL" id="CAE4634288.1"/>
    </source>
</evidence>
<gene>
    <name evidence="8" type="ORF">DBRI00130_LOCUS29151</name>
</gene>
<feature type="region of interest" description="Disordered" evidence="5">
    <location>
        <begin position="400"/>
        <end position="432"/>
    </location>
</feature>
<feature type="compositionally biased region" description="Basic and acidic residues" evidence="5">
    <location>
        <begin position="18"/>
        <end position="45"/>
    </location>
</feature>
<evidence type="ECO:0000256" key="4">
    <source>
        <dbReference type="ARBA" id="ARBA00023136"/>
    </source>
</evidence>
<feature type="compositionally biased region" description="Low complexity" evidence="5">
    <location>
        <begin position="1"/>
        <end position="10"/>
    </location>
</feature>
<evidence type="ECO:0000256" key="5">
    <source>
        <dbReference type="SAM" id="MobiDB-lite"/>
    </source>
</evidence>
<feature type="transmembrane region" description="Helical" evidence="6">
    <location>
        <begin position="233"/>
        <end position="259"/>
    </location>
</feature>
<accession>A0A7S4VK10</accession>
<keyword evidence="2 6" id="KW-0812">Transmembrane</keyword>
<dbReference type="InterPro" id="IPR027359">
    <property type="entry name" value="Volt_channel_dom_sf"/>
</dbReference>
<dbReference type="SUPFAM" id="SSF81324">
    <property type="entry name" value="Voltage-gated potassium channels"/>
    <property type="match status" value="1"/>
</dbReference>
<name>A0A7S4VK10_9STRA</name>
<feature type="compositionally biased region" description="Basic and acidic residues" evidence="5">
    <location>
        <begin position="418"/>
        <end position="431"/>
    </location>
</feature>
<protein>
    <recommendedName>
        <fullName evidence="7">Ion transport domain-containing protein</fullName>
    </recommendedName>
</protein>
<keyword evidence="3 6" id="KW-1133">Transmembrane helix</keyword>
<feature type="compositionally biased region" description="Low complexity" evidence="5">
    <location>
        <begin position="46"/>
        <end position="70"/>
    </location>
</feature>
<proteinExistence type="predicted"/>
<organism evidence="8">
    <name type="scientific">Ditylum brightwellii</name>
    <dbReference type="NCBI Taxonomy" id="49249"/>
    <lineage>
        <taxon>Eukaryota</taxon>
        <taxon>Sar</taxon>
        <taxon>Stramenopiles</taxon>
        <taxon>Ochrophyta</taxon>
        <taxon>Bacillariophyta</taxon>
        <taxon>Mediophyceae</taxon>
        <taxon>Lithodesmiophycidae</taxon>
        <taxon>Lithodesmiales</taxon>
        <taxon>Lithodesmiaceae</taxon>
        <taxon>Ditylum</taxon>
    </lineage>
</organism>
<feature type="compositionally biased region" description="Polar residues" evidence="5">
    <location>
        <begin position="400"/>
        <end position="410"/>
    </location>
</feature>
<evidence type="ECO:0000259" key="7">
    <source>
        <dbReference type="Pfam" id="PF00520"/>
    </source>
</evidence>
<dbReference type="EMBL" id="HBNS01037323">
    <property type="protein sequence ID" value="CAE4634288.1"/>
    <property type="molecule type" value="Transcribed_RNA"/>
</dbReference>
<feature type="transmembrane region" description="Helical" evidence="6">
    <location>
        <begin position="319"/>
        <end position="338"/>
    </location>
</feature>
<evidence type="ECO:0000256" key="1">
    <source>
        <dbReference type="ARBA" id="ARBA00004141"/>
    </source>
</evidence>
<evidence type="ECO:0000256" key="6">
    <source>
        <dbReference type="SAM" id="Phobius"/>
    </source>
</evidence>
<feature type="transmembrane region" description="Helical" evidence="6">
    <location>
        <begin position="130"/>
        <end position="151"/>
    </location>
</feature>
<dbReference type="GO" id="GO:0001518">
    <property type="term" value="C:voltage-gated sodium channel complex"/>
    <property type="evidence" value="ECO:0007669"/>
    <property type="project" value="TreeGrafter"/>
</dbReference>